<dbReference type="HAMAP" id="MF_01590">
    <property type="entry name" value="tRNA_carboxymethyltr_CmoB"/>
    <property type="match status" value="1"/>
</dbReference>
<dbReference type="Pfam" id="PF08003">
    <property type="entry name" value="Methyltransf_9"/>
    <property type="match status" value="1"/>
</dbReference>
<dbReference type="PANTHER" id="PTHR43464">
    <property type="entry name" value="METHYLTRANSFERASE"/>
    <property type="match status" value="1"/>
</dbReference>
<feature type="binding site" evidence="3">
    <location>
        <position position="110"/>
    </location>
    <ligand>
        <name>carboxy-S-adenosyl-L-methionine</name>
        <dbReference type="ChEBI" id="CHEBI:134278"/>
    </ligand>
</feature>
<dbReference type="NCBIfam" id="NF011650">
    <property type="entry name" value="PRK15068.1"/>
    <property type="match status" value="1"/>
</dbReference>
<comment type="caution">
    <text evidence="4">The sequence shown here is derived from an EMBL/GenBank/DDBJ whole genome shotgun (WGS) entry which is preliminary data.</text>
</comment>
<name>A0A233REX8_9GAMM</name>
<dbReference type="InterPro" id="IPR010017">
    <property type="entry name" value="CmoB"/>
</dbReference>
<dbReference type="GO" id="GO:0002098">
    <property type="term" value="P:tRNA wobble uridine modification"/>
    <property type="evidence" value="ECO:0007669"/>
    <property type="project" value="InterPro"/>
</dbReference>
<dbReference type="PANTHER" id="PTHR43464:SF95">
    <property type="entry name" value="TRNA U34 CARBOXYMETHYLTRANSFERASE"/>
    <property type="match status" value="1"/>
</dbReference>
<protein>
    <recommendedName>
        <fullName evidence="3">tRNA U34 carboxymethyltransferase</fullName>
        <ecNumber evidence="3">2.5.1.-</ecNumber>
    </recommendedName>
</protein>
<dbReference type="RefSeq" id="WP_094200813.1">
    <property type="nucleotide sequence ID" value="NZ_NBIM01000002.1"/>
</dbReference>
<proteinExistence type="inferred from homology"/>
<evidence type="ECO:0000313" key="5">
    <source>
        <dbReference type="Proteomes" id="UP000242757"/>
    </source>
</evidence>
<reference evidence="4 5" key="1">
    <citation type="submission" date="2017-08" db="EMBL/GenBank/DDBJ databases">
        <title>A Genome Sequence of Oceanimonas doudoroffii ATCC 27123T.</title>
        <authorList>
            <person name="Brennan M.A."/>
            <person name="Maclea K.S."/>
            <person name="Mcclelland W.D."/>
            <person name="Trachtenberg A.M."/>
        </authorList>
    </citation>
    <scope>NUCLEOTIDE SEQUENCE [LARGE SCALE GENOMIC DNA]</scope>
    <source>
        <strain evidence="4 5">ATCC 27123</strain>
    </source>
</reference>
<evidence type="ECO:0000313" key="4">
    <source>
        <dbReference type="EMBL" id="OXY81927.1"/>
    </source>
</evidence>
<dbReference type="EC" id="2.5.1.-" evidence="3"/>
<feature type="binding site" evidence="3">
    <location>
        <position position="196"/>
    </location>
    <ligand>
        <name>carboxy-S-adenosyl-L-methionine</name>
        <dbReference type="ChEBI" id="CHEBI:134278"/>
    </ligand>
</feature>
<dbReference type="Gene3D" id="3.40.50.150">
    <property type="entry name" value="Vaccinia Virus protein VP39"/>
    <property type="match status" value="1"/>
</dbReference>
<feature type="binding site" evidence="3">
    <location>
        <position position="200"/>
    </location>
    <ligand>
        <name>carboxy-S-adenosyl-L-methionine</name>
        <dbReference type="ChEBI" id="CHEBI:134278"/>
    </ligand>
</feature>
<dbReference type="Proteomes" id="UP000242757">
    <property type="component" value="Unassembled WGS sequence"/>
</dbReference>
<keyword evidence="5" id="KW-1185">Reference proteome</keyword>
<keyword evidence="1 3" id="KW-0808">Transferase</keyword>
<dbReference type="AlphaFoldDB" id="A0A233REX8"/>
<comment type="similarity">
    <text evidence="3">Belongs to the class I-like SAM-binding methyltransferase superfamily. CmoB family.</text>
</comment>
<dbReference type="GO" id="GO:0008168">
    <property type="term" value="F:methyltransferase activity"/>
    <property type="evidence" value="ECO:0007669"/>
    <property type="project" value="TreeGrafter"/>
</dbReference>
<keyword evidence="2 3" id="KW-0819">tRNA processing</keyword>
<feature type="binding site" evidence="3">
    <location>
        <position position="91"/>
    </location>
    <ligand>
        <name>carboxy-S-adenosyl-L-methionine</name>
        <dbReference type="ChEBI" id="CHEBI:134278"/>
    </ligand>
</feature>
<dbReference type="InterPro" id="IPR029063">
    <property type="entry name" value="SAM-dependent_MTases_sf"/>
</dbReference>
<feature type="binding site" evidence="3">
    <location>
        <position position="130"/>
    </location>
    <ligand>
        <name>carboxy-S-adenosyl-L-methionine</name>
        <dbReference type="ChEBI" id="CHEBI:134278"/>
    </ligand>
</feature>
<comment type="function">
    <text evidence="3">Catalyzes carboxymethyl transfer from carboxy-S-adenosyl-L-methionine (Cx-SAM) to 5-hydroxyuridine (ho5U) to form 5-carboxymethoxyuridine (cmo5U) at position 34 in tRNAs.</text>
</comment>
<dbReference type="SUPFAM" id="SSF53335">
    <property type="entry name" value="S-adenosyl-L-methionine-dependent methyltransferases"/>
    <property type="match status" value="1"/>
</dbReference>
<gene>
    <name evidence="3" type="primary">cmoB</name>
    <name evidence="4" type="ORF">B6S08_10805</name>
</gene>
<comment type="catalytic activity">
    <reaction evidence="3">
        <text>carboxy-S-adenosyl-L-methionine + 5-hydroxyuridine(34) in tRNA = 5-carboxymethoxyuridine(34) in tRNA + S-adenosyl-L-homocysteine + H(+)</text>
        <dbReference type="Rhea" id="RHEA:52848"/>
        <dbReference type="Rhea" id="RHEA-COMP:13381"/>
        <dbReference type="Rhea" id="RHEA-COMP:13383"/>
        <dbReference type="ChEBI" id="CHEBI:15378"/>
        <dbReference type="ChEBI" id="CHEBI:57856"/>
        <dbReference type="ChEBI" id="CHEBI:134278"/>
        <dbReference type="ChEBI" id="CHEBI:136877"/>
        <dbReference type="ChEBI" id="CHEBI:136879"/>
    </reaction>
</comment>
<organism evidence="4 5">
    <name type="scientific">Oceanimonas doudoroffii</name>
    <dbReference type="NCBI Taxonomy" id="84158"/>
    <lineage>
        <taxon>Bacteria</taxon>
        <taxon>Pseudomonadati</taxon>
        <taxon>Pseudomonadota</taxon>
        <taxon>Gammaproteobacteria</taxon>
        <taxon>Aeromonadales</taxon>
        <taxon>Aeromonadaceae</taxon>
        <taxon>Oceanimonas</taxon>
    </lineage>
</organism>
<evidence type="ECO:0000256" key="1">
    <source>
        <dbReference type="ARBA" id="ARBA00022679"/>
    </source>
</evidence>
<accession>A0A233REX8</accession>
<feature type="binding site" evidence="3">
    <location>
        <begin position="181"/>
        <end position="182"/>
    </location>
    <ligand>
        <name>carboxy-S-adenosyl-L-methionine</name>
        <dbReference type="ChEBI" id="CHEBI:134278"/>
    </ligand>
</feature>
<comment type="subunit">
    <text evidence="3">Homotetramer.</text>
</comment>
<dbReference type="CDD" id="cd02440">
    <property type="entry name" value="AdoMet_MTases"/>
    <property type="match status" value="1"/>
</dbReference>
<feature type="binding site" evidence="3">
    <location>
        <begin position="152"/>
        <end position="154"/>
    </location>
    <ligand>
        <name>carboxy-S-adenosyl-L-methionine</name>
        <dbReference type="ChEBI" id="CHEBI:134278"/>
    </ligand>
</feature>
<dbReference type="GO" id="GO:0016765">
    <property type="term" value="F:transferase activity, transferring alkyl or aryl (other than methyl) groups"/>
    <property type="evidence" value="ECO:0007669"/>
    <property type="project" value="UniProtKB-UniRule"/>
</dbReference>
<dbReference type="EMBL" id="NBIM01000002">
    <property type="protein sequence ID" value="OXY81927.1"/>
    <property type="molecule type" value="Genomic_DNA"/>
</dbReference>
<dbReference type="NCBIfam" id="TIGR00452">
    <property type="entry name" value="tRNA 5-methoxyuridine(34)/uridine 5-oxyacetic acid(34) synthase CmoB"/>
    <property type="match status" value="1"/>
</dbReference>
<dbReference type="OrthoDB" id="9773188at2"/>
<feature type="binding site" evidence="3">
    <location>
        <position position="105"/>
    </location>
    <ligand>
        <name>carboxy-S-adenosyl-L-methionine</name>
        <dbReference type="ChEBI" id="CHEBI:134278"/>
    </ligand>
</feature>
<sequence length="336" mass="38526">MIDFSDFYQQIAKTRLSHWLHCLPAQLHDWQKQHLHGDLARWSRALRKLPAIHTQRIELKDRVAIGQSGEVSAGEQKKIESLLGQFHPWRKGPFEVHGIHIDTEWRSDWKWDRLKPHISPLNNRYVLDVGCGSGYHLWRMAGEGAEMAVGIDPSQLFLCQFEAIRHFANGYKGIQVLPLGIEELPELRAFDTVFSMGVLYHRRSPIDHLLQLKEQLRDGGELVLETLVIDGDEHSVLVPGERYGKMRNVWFIPSAAALVGWLAKCGFENIRVVDESPTTLNEQRRTDWMRNESLADFLDPNDPGKTIEGYPAPKRAIIIANKPVDSQHGTKREKDE</sequence>
<feature type="binding site" evidence="3">
    <location>
        <position position="315"/>
    </location>
    <ligand>
        <name>carboxy-S-adenosyl-L-methionine</name>
        <dbReference type="ChEBI" id="CHEBI:134278"/>
    </ligand>
</feature>
<dbReference type="InterPro" id="IPR027555">
    <property type="entry name" value="Mo5U34_MeTrfas-like"/>
</dbReference>
<evidence type="ECO:0000256" key="2">
    <source>
        <dbReference type="ARBA" id="ARBA00022694"/>
    </source>
</evidence>
<evidence type="ECO:0000256" key="3">
    <source>
        <dbReference type="HAMAP-Rule" id="MF_01590"/>
    </source>
</evidence>